<feature type="compositionally biased region" description="Acidic residues" evidence="2">
    <location>
        <begin position="103"/>
        <end position="127"/>
    </location>
</feature>
<organism evidence="4 5">
    <name type="scientific">Liparis tanakae</name>
    <name type="common">Tanaka's snailfish</name>
    <dbReference type="NCBI Taxonomy" id="230148"/>
    <lineage>
        <taxon>Eukaryota</taxon>
        <taxon>Metazoa</taxon>
        <taxon>Chordata</taxon>
        <taxon>Craniata</taxon>
        <taxon>Vertebrata</taxon>
        <taxon>Euteleostomi</taxon>
        <taxon>Actinopterygii</taxon>
        <taxon>Neopterygii</taxon>
        <taxon>Teleostei</taxon>
        <taxon>Neoteleostei</taxon>
        <taxon>Acanthomorphata</taxon>
        <taxon>Eupercaria</taxon>
        <taxon>Perciformes</taxon>
        <taxon>Cottioidei</taxon>
        <taxon>Cottales</taxon>
        <taxon>Liparidae</taxon>
        <taxon>Liparis</taxon>
    </lineage>
</organism>
<feature type="compositionally biased region" description="Basic residues" evidence="2">
    <location>
        <begin position="85"/>
        <end position="97"/>
    </location>
</feature>
<reference evidence="4 5" key="1">
    <citation type="submission" date="2019-03" db="EMBL/GenBank/DDBJ databases">
        <title>First draft genome of Liparis tanakae, snailfish: a comprehensive survey of snailfish specific genes.</title>
        <authorList>
            <person name="Kim W."/>
            <person name="Song I."/>
            <person name="Jeong J.-H."/>
            <person name="Kim D."/>
            <person name="Kim S."/>
            <person name="Ryu S."/>
            <person name="Song J.Y."/>
            <person name="Lee S.K."/>
        </authorList>
    </citation>
    <scope>NUCLEOTIDE SEQUENCE [LARGE SCALE GENOMIC DNA]</scope>
    <source>
        <tissue evidence="4">Muscle</tissue>
    </source>
</reference>
<accession>A0A4Z2HVR0</accession>
<dbReference type="PROSITE" id="PS50889">
    <property type="entry name" value="S4"/>
    <property type="match status" value="1"/>
</dbReference>
<dbReference type="Proteomes" id="UP000314294">
    <property type="component" value="Unassembled WGS sequence"/>
</dbReference>
<evidence type="ECO:0000256" key="2">
    <source>
        <dbReference type="SAM" id="MobiDB-lite"/>
    </source>
</evidence>
<comment type="caution">
    <text evidence="4">The sequence shown here is derived from an EMBL/GenBank/DDBJ whole genome shotgun (WGS) entry which is preliminary data.</text>
</comment>
<evidence type="ECO:0000259" key="3">
    <source>
        <dbReference type="Pfam" id="PF25818"/>
    </source>
</evidence>
<dbReference type="EMBL" id="SRLO01000169">
    <property type="protein sequence ID" value="TNN69936.1"/>
    <property type="molecule type" value="Genomic_DNA"/>
</dbReference>
<dbReference type="GO" id="GO:0005739">
    <property type="term" value="C:mitochondrion"/>
    <property type="evidence" value="ECO:0007669"/>
    <property type="project" value="TreeGrafter"/>
</dbReference>
<evidence type="ECO:0000313" key="4">
    <source>
        <dbReference type="EMBL" id="TNN69936.1"/>
    </source>
</evidence>
<feature type="region of interest" description="Disordered" evidence="2">
    <location>
        <begin position="85"/>
        <end position="136"/>
    </location>
</feature>
<proteinExistence type="predicted"/>
<feature type="domain" description="Mitochondrial transcription rescue factor 1 C-terminal" evidence="3">
    <location>
        <begin position="136"/>
        <end position="237"/>
    </location>
</feature>
<sequence length="244" mass="27997">MKGYSIVTGWSANMQSLVVQALAMRQLGRLNPRHLQAAGYGLRQTEWCPRTIHTRQLWGCCALPGLGCHRPALLGRDGARGWSVHHPRFKSSKKKGAARTVQEDDEDEDDEDKKDPEESDYEDEVDENPNLPKDYKDMEKYVPSFRYDVMMKAGLDMSRNKIEDAFYNSKLRLNGQKLLKKSKTVKVGATLDLVLSEDREANTVTLMRVVFQKILGQSNDQEKYKVAIRRWKRVELPTDEVIKP</sequence>
<keyword evidence="1" id="KW-0694">RNA-binding</keyword>
<protein>
    <recommendedName>
        <fullName evidence="3">Mitochondrial transcription rescue factor 1 C-terminal domain-containing protein</fullName>
    </recommendedName>
</protein>
<dbReference type="Pfam" id="PF25818">
    <property type="entry name" value="MTRES1_C"/>
    <property type="match status" value="1"/>
</dbReference>
<dbReference type="PANTHER" id="PTHR13633">
    <property type="entry name" value="MITOCHONDRIAL TRANSCRIPTION RESCUE FACTOR 1"/>
    <property type="match status" value="1"/>
</dbReference>
<dbReference type="AlphaFoldDB" id="A0A4Z2HVR0"/>
<dbReference type="GO" id="GO:0003723">
    <property type="term" value="F:RNA binding"/>
    <property type="evidence" value="ECO:0007669"/>
    <property type="project" value="UniProtKB-KW"/>
</dbReference>
<evidence type="ECO:0000256" key="1">
    <source>
        <dbReference type="PROSITE-ProRule" id="PRU00182"/>
    </source>
</evidence>
<dbReference type="InterPro" id="IPR057896">
    <property type="entry name" value="MTRES1_C"/>
</dbReference>
<dbReference type="PANTHER" id="PTHR13633:SF3">
    <property type="entry name" value="MITOCHONDRIAL TRANSCRIPTION RESCUE FACTOR 1"/>
    <property type="match status" value="1"/>
</dbReference>
<evidence type="ECO:0000313" key="5">
    <source>
        <dbReference type="Proteomes" id="UP000314294"/>
    </source>
</evidence>
<dbReference type="GO" id="GO:1903108">
    <property type="term" value="P:regulation of mitochondrial transcription"/>
    <property type="evidence" value="ECO:0007669"/>
    <property type="project" value="TreeGrafter"/>
</dbReference>
<dbReference type="OrthoDB" id="4150at2759"/>
<gene>
    <name evidence="4" type="ORF">EYF80_019809</name>
</gene>
<name>A0A4Z2HVR0_9TELE</name>
<keyword evidence="5" id="KW-1185">Reference proteome</keyword>